<dbReference type="EMBL" id="BARS01006733">
    <property type="protein sequence ID" value="GAF72875.1"/>
    <property type="molecule type" value="Genomic_DNA"/>
</dbReference>
<sequence length="50" mass="5472">MICLAGATNGAFGDIYVWTENGEDCTIDHEDNTIQINESGAYGFRAWDAD</sequence>
<gene>
    <name evidence="1" type="ORF">S01H1_13062</name>
</gene>
<organism evidence="1">
    <name type="scientific">marine sediment metagenome</name>
    <dbReference type="NCBI Taxonomy" id="412755"/>
    <lineage>
        <taxon>unclassified sequences</taxon>
        <taxon>metagenomes</taxon>
        <taxon>ecological metagenomes</taxon>
    </lineage>
</organism>
<accession>X0T9W8</accession>
<reference evidence="1" key="1">
    <citation type="journal article" date="2014" name="Front. Microbiol.">
        <title>High frequency of phylogenetically diverse reductive dehalogenase-homologous genes in deep subseafloor sedimentary metagenomes.</title>
        <authorList>
            <person name="Kawai M."/>
            <person name="Futagami T."/>
            <person name="Toyoda A."/>
            <person name="Takaki Y."/>
            <person name="Nishi S."/>
            <person name="Hori S."/>
            <person name="Arai W."/>
            <person name="Tsubouchi T."/>
            <person name="Morono Y."/>
            <person name="Uchiyama I."/>
            <person name="Ito T."/>
            <person name="Fujiyama A."/>
            <person name="Inagaki F."/>
            <person name="Takami H."/>
        </authorList>
    </citation>
    <scope>NUCLEOTIDE SEQUENCE</scope>
    <source>
        <strain evidence="1">Expedition CK06-06</strain>
    </source>
</reference>
<protein>
    <submittedName>
        <fullName evidence="1">Uncharacterized protein</fullName>
    </submittedName>
</protein>
<evidence type="ECO:0000313" key="1">
    <source>
        <dbReference type="EMBL" id="GAF72875.1"/>
    </source>
</evidence>
<dbReference type="AlphaFoldDB" id="X0T9W8"/>
<comment type="caution">
    <text evidence="1">The sequence shown here is derived from an EMBL/GenBank/DDBJ whole genome shotgun (WGS) entry which is preliminary data.</text>
</comment>
<proteinExistence type="predicted"/>
<name>X0T9W8_9ZZZZ</name>